<dbReference type="Gene3D" id="3.20.20.450">
    <property type="entry name" value="EAL domain"/>
    <property type="match status" value="1"/>
</dbReference>
<accession>A0ABT6XXH0</accession>
<evidence type="ECO:0000313" key="2">
    <source>
        <dbReference type="EMBL" id="MDI9259793.1"/>
    </source>
</evidence>
<dbReference type="PROSITE" id="PS50883">
    <property type="entry name" value="EAL"/>
    <property type="match status" value="1"/>
</dbReference>
<dbReference type="PANTHER" id="PTHR33121">
    <property type="entry name" value="CYCLIC DI-GMP PHOSPHODIESTERASE PDEF"/>
    <property type="match status" value="1"/>
</dbReference>
<dbReference type="Pfam" id="PF00563">
    <property type="entry name" value="EAL"/>
    <property type="match status" value="1"/>
</dbReference>
<evidence type="ECO:0000259" key="1">
    <source>
        <dbReference type="PROSITE" id="PS50883"/>
    </source>
</evidence>
<reference evidence="2 3" key="1">
    <citation type="submission" date="2023-04" db="EMBL/GenBank/DDBJ databases">
        <title>A. sendaiensis sub sp. chiapanensis a novel subspecie with specific adaptation in bacterial cell wall isolated from an active volcano.</title>
        <authorList>
            <person name="Alvarez Gutierrez P.E."/>
            <person name="Ortiz Cortes L.Y."/>
        </authorList>
    </citation>
    <scope>NUCLEOTIDE SEQUENCE [LARGE SCALE GENOMIC DNA]</scope>
    <source>
        <strain evidence="2 3">PA2</strain>
    </source>
</reference>
<dbReference type="Proteomes" id="UP001529245">
    <property type="component" value="Unassembled WGS sequence"/>
</dbReference>
<dbReference type="PANTHER" id="PTHR33121:SF15">
    <property type="entry name" value="BLUE LIGHT- AND TEMPERATURE-REGULATED ANTIREPRESSOR BLUF"/>
    <property type="match status" value="1"/>
</dbReference>
<organism evidence="2 3">
    <name type="scientific">Alicyclobacillus sendaiensis PA2</name>
    <dbReference type="NCBI Taxonomy" id="3029425"/>
    <lineage>
        <taxon>Bacteria</taxon>
        <taxon>Bacillati</taxon>
        <taxon>Bacillota</taxon>
        <taxon>Bacilli</taxon>
        <taxon>Bacillales</taxon>
        <taxon>Alicyclobacillaceae</taxon>
        <taxon>Alicyclobacillus</taxon>
    </lineage>
</organism>
<comment type="caution">
    <text evidence="2">The sequence shown here is derived from an EMBL/GenBank/DDBJ whole genome shotgun (WGS) entry which is preliminary data.</text>
</comment>
<keyword evidence="3" id="KW-1185">Reference proteome</keyword>
<dbReference type="InterPro" id="IPR001633">
    <property type="entry name" value="EAL_dom"/>
</dbReference>
<feature type="domain" description="EAL" evidence="1">
    <location>
        <begin position="88"/>
        <end position="339"/>
    </location>
</feature>
<gene>
    <name evidence="2" type="ORF">QID03_06285</name>
</gene>
<dbReference type="InterPro" id="IPR035919">
    <property type="entry name" value="EAL_sf"/>
</dbReference>
<dbReference type="EMBL" id="JASGCB010000007">
    <property type="protein sequence ID" value="MDI9259793.1"/>
    <property type="molecule type" value="Genomic_DNA"/>
</dbReference>
<protein>
    <submittedName>
        <fullName evidence="2">EAL domain-containing protein</fullName>
    </submittedName>
</protein>
<dbReference type="SUPFAM" id="SSF141868">
    <property type="entry name" value="EAL domain-like"/>
    <property type="match status" value="1"/>
</dbReference>
<proteinExistence type="predicted"/>
<dbReference type="SMART" id="SM00052">
    <property type="entry name" value="EAL"/>
    <property type="match status" value="1"/>
</dbReference>
<evidence type="ECO:0000313" key="3">
    <source>
        <dbReference type="Proteomes" id="UP001529245"/>
    </source>
</evidence>
<dbReference type="CDD" id="cd01948">
    <property type="entry name" value="EAL"/>
    <property type="match status" value="1"/>
</dbReference>
<name>A0ABT6XXH0_ALISE</name>
<dbReference type="InterPro" id="IPR050706">
    <property type="entry name" value="Cyclic-di-GMP_PDE-like"/>
</dbReference>
<sequence length="340" mass="38147">MTCPGCEAWRTGITLKVPHSDAEGVRRSLASARSVQWLDATSVLMPPDVFVARAAYWQAFFDTHAWRVEWGGPDGADGTDRPFDAFVGGLPSLWVDELLARRAIRMAMQPIVDLTKRTVVACEMLVRATASDGSFISPHALFEAAREQSRLFALDRACRIEAIATASRLPADWDVFVNFVPTAIYVPEHCLQSTFAAAERHAVHPSRLVFEVVETERVDDVAHLRDILAFYRRKGVRYALDDFGEGYSDEHMLRAISPDVVKLDRQFVDHVDRDPAKRRVAEGLARVARSLDIRLLAEGVERPEEAMALLELGYEWQQGYLYARPSLEVPDGSIAWLPRA</sequence>